<dbReference type="InterPro" id="IPR026913">
    <property type="entry name" value="METTL24"/>
</dbReference>
<sequence length="364" mass="41605">MKSTATPARNVSNSESRSIPRLYIVFVLILITITFALLFSLFLFISKHSVSITTSKQSDTPSHSIYNINPRLCNNPIVPLLGTPSEIHAKALKRIEWGRGSASMKFLEQLDNEYCTPSKDWRDVNVSGCSRIQKVNGTDRIHMRQRRFDALGGSVVRCLKNQRKFGKGDSEKRFCWMNELDHECVVFSVGSRNEFSFEIDMSRSTKCRFEVFDCTVKQPRIPKEIQDRTRFHQLCLGPETKLVDNRLQFVNYTELIKAAGNRQPSYIKFDIEGAEYDVLANIIDSSRRHFLDTGENIEPLQIAFELHYATGINSFTSWSSFRTKTNGELFSFSQMLLESGGYLISDIRINTAYCAEIVIVKVLC</sequence>
<reference evidence="3" key="1">
    <citation type="submission" date="2021-01" db="EMBL/GenBank/DDBJ databases">
        <authorList>
            <person name="Corre E."/>
            <person name="Pelletier E."/>
            <person name="Niang G."/>
            <person name="Scheremetjew M."/>
            <person name="Finn R."/>
            <person name="Kale V."/>
            <person name="Holt S."/>
            <person name="Cochrane G."/>
            <person name="Meng A."/>
            <person name="Brown T."/>
            <person name="Cohen L."/>
        </authorList>
    </citation>
    <scope>NUCLEOTIDE SEQUENCE</scope>
    <source>
        <strain evidence="3">CCMP3278</strain>
    </source>
</reference>
<evidence type="ECO:0000256" key="1">
    <source>
        <dbReference type="SAM" id="Phobius"/>
    </source>
</evidence>
<dbReference type="PANTHER" id="PTHR32026:SF10">
    <property type="entry name" value="METHYLTRANSFERASE-LIKE PROTEIN 24-RELATED"/>
    <property type="match status" value="1"/>
</dbReference>
<feature type="domain" description="Methyltransferase" evidence="2">
    <location>
        <begin position="157"/>
        <end position="242"/>
    </location>
</feature>
<evidence type="ECO:0000313" key="3">
    <source>
        <dbReference type="EMBL" id="CAD8815766.1"/>
    </source>
</evidence>
<evidence type="ECO:0000259" key="2">
    <source>
        <dbReference type="Pfam" id="PF13383"/>
    </source>
</evidence>
<keyword evidence="1" id="KW-1133">Transmembrane helix</keyword>
<name>A0A7S1EP95_9RHOD</name>
<proteinExistence type="predicted"/>
<keyword evidence="1" id="KW-0812">Transmembrane</keyword>
<feature type="transmembrane region" description="Helical" evidence="1">
    <location>
        <begin position="21"/>
        <end position="45"/>
    </location>
</feature>
<dbReference type="PANTHER" id="PTHR32026">
    <property type="entry name" value="METHYLTRANSFERASE-LIKE PROTEIN 24"/>
    <property type="match status" value="1"/>
</dbReference>
<dbReference type="Pfam" id="PF13383">
    <property type="entry name" value="Methyltransf_22"/>
    <property type="match status" value="1"/>
</dbReference>
<dbReference type="EMBL" id="HBFP01000211">
    <property type="protein sequence ID" value="CAD8815766.1"/>
    <property type="molecule type" value="Transcribed_RNA"/>
</dbReference>
<accession>A0A7S1EP95</accession>
<dbReference type="InterPro" id="IPR025714">
    <property type="entry name" value="Methyltranfer_dom"/>
</dbReference>
<keyword evidence="1" id="KW-0472">Membrane</keyword>
<dbReference type="AlphaFoldDB" id="A0A7S1EP95"/>
<gene>
    <name evidence="3" type="ORF">TOLI1172_LOCUS154</name>
</gene>
<organism evidence="3">
    <name type="scientific">Timspurckia oligopyrenoides</name>
    <dbReference type="NCBI Taxonomy" id="708627"/>
    <lineage>
        <taxon>Eukaryota</taxon>
        <taxon>Rhodophyta</taxon>
        <taxon>Bangiophyceae</taxon>
        <taxon>Porphyridiales</taxon>
        <taxon>Porphyridiaceae</taxon>
        <taxon>Timspurckia</taxon>
    </lineage>
</organism>
<protein>
    <recommendedName>
        <fullName evidence="2">Methyltransferase domain-containing protein</fullName>
    </recommendedName>
</protein>